<reference evidence="2" key="1">
    <citation type="submission" date="2022-10" db="EMBL/GenBank/DDBJ databases">
        <title>Chryseobacterium babae sp. nov. isolated from the gut of the beetle Oryctes rhinoceros, and Chryseobacterium kimseyorum sp. nov., isolated from a stick insect rearing cage.</title>
        <authorList>
            <person name="Shelomi M."/>
            <person name="Han C.-J."/>
            <person name="Chen W.-M."/>
            <person name="Chen H.-K."/>
            <person name="Liaw S.-J."/>
            <person name="Muhle E."/>
            <person name="Clermont D."/>
        </authorList>
    </citation>
    <scope>NUCLEOTIDE SEQUENCE</scope>
    <source>
        <strain evidence="2">WLa1L2M3</strain>
    </source>
</reference>
<protein>
    <recommendedName>
        <fullName evidence="4">Transglutaminase-like superfamily protein</fullName>
    </recommendedName>
</protein>
<name>A0ABT3HIS3_9FLAO</name>
<feature type="signal peptide" evidence="1">
    <location>
        <begin position="1"/>
        <end position="18"/>
    </location>
</feature>
<organism evidence="2 3">
    <name type="scientific">Chryseobacterium oryctis</name>
    <dbReference type="NCBI Taxonomy" id="2952618"/>
    <lineage>
        <taxon>Bacteria</taxon>
        <taxon>Pseudomonadati</taxon>
        <taxon>Bacteroidota</taxon>
        <taxon>Flavobacteriia</taxon>
        <taxon>Flavobacteriales</taxon>
        <taxon>Weeksellaceae</taxon>
        <taxon>Chryseobacterium group</taxon>
        <taxon>Chryseobacterium</taxon>
    </lineage>
</organism>
<gene>
    <name evidence="2" type="ORF">OH806_00120</name>
</gene>
<evidence type="ECO:0000313" key="2">
    <source>
        <dbReference type="EMBL" id="MCW3159681.1"/>
    </source>
</evidence>
<evidence type="ECO:0008006" key="4">
    <source>
        <dbReference type="Google" id="ProtNLM"/>
    </source>
</evidence>
<evidence type="ECO:0000313" key="3">
    <source>
        <dbReference type="Proteomes" id="UP001163719"/>
    </source>
</evidence>
<feature type="chain" id="PRO_5045681748" description="Transglutaminase-like superfamily protein" evidence="1">
    <location>
        <begin position="19"/>
        <end position="354"/>
    </location>
</feature>
<dbReference type="Proteomes" id="UP001163719">
    <property type="component" value="Unassembled WGS sequence"/>
</dbReference>
<accession>A0ABT3HIS3</accession>
<evidence type="ECO:0000256" key="1">
    <source>
        <dbReference type="SAM" id="SignalP"/>
    </source>
</evidence>
<comment type="caution">
    <text evidence="2">The sequence shown here is derived from an EMBL/GenBank/DDBJ whole genome shotgun (WGS) entry which is preliminary data.</text>
</comment>
<dbReference type="RefSeq" id="WP_264741660.1">
    <property type="nucleotide sequence ID" value="NZ_JAPDHV010000001.1"/>
</dbReference>
<keyword evidence="3" id="KW-1185">Reference proteome</keyword>
<keyword evidence="1" id="KW-0732">Signal</keyword>
<sequence length="354" mass="41000">MKRYFFLLYLLVSLGANAQQQENHFYTDAYQTIDNMLNDRQKYSFKEAVFNVENAYYQGSLDTLALNRKVKFLGKFSKQIIDSRDLKYPDRDKEKVSKYAAIFTVLCQTTPVIVKNDTVKYKPFTYDFEDVFGHKELSNLFVSKLLDTQKGNCNSMPYLYKILAEELGVDANLALAPNHVYIKHNIKSVGWYNTELTSGIFPIDAWLMASGFIHLEAIQNGVYMKALTNKESLALLLVDLANAYNRNFPDNDGSFPLKCAERAIQVHPYLANALLLQAETHTKQFQKMMKEQNAKDIQATISNPKAKELFDLMNKEYTHIHKIGYRSMPQEMYLDWLVSLKTERTKYEDTRLSK</sequence>
<dbReference type="EMBL" id="JAPDHV010000001">
    <property type="protein sequence ID" value="MCW3159681.1"/>
    <property type="molecule type" value="Genomic_DNA"/>
</dbReference>
<proteinExistence type="predicted"/>